<protein>
    <submittedName>
        <fullName evidence="4">Putative HNH endonuclease</fullName>
    </submittedName>
</protein>
<reference evidence="4" key="2">
    <citation type="journal article" date="2018" name="Nat. Commun.">
        <title>Tailed giant Tupanvirus possesses the most complete translational apparatus of the known virosphere.</title>
        <authorList>
            <person name="Abrahao J."/>
            <person name="Silva L."/>
            <person name="Silva L.S."/>
            <person name="Khalil J.Y.B."/>
            <person name="Rodrigues R."/>
            <person name="Arantes T."/>
            <person name="Assis F."/>
            <person name="Boratto P."/>
            <person name="Andrade M."/>
            <person name="Kroon E.G."/>
            <person name="Ribeiro B."/>
            <person name="Bergier I."/>
            <person name="Seligmann H."/>
            <person name="Ghigo E."/>
            <person name="Colson P."/>
            <person name="Levasseur A."/>
            <person name="Kroemer G."/>
            <person name="Raoult D."/>
            <person name="La Scola B."/>
        </authorList>
    </citation>
    <scope>NUCLEOTIDE SEQUENCE [LARGE SCALE GENOMIC DNA]</scope>
    <source>
        <strain evidence="4">Deep ocean</strain>
    </source>
</reference>
<dbReference type="Pfam" id="PF13392">
    <property type="entry name" value="HNH_3"/>
    <property type="match status" value="1"/>
</dbReference>
<dbReference type="InterPro" id="IPR044925">
    <property type="entry name" value="His-Me_finger_sf"/>
</dbReference>
<evidence type="ECO:0000259" key="2">
    <source>
        <dbReference type="Pfam" id="PF07463"/>
    </source>
</evidence>
<dbReference type="SMART" id="SM00497">
    <property type="entry name" value="IENR1"/>
    <property type="match status" value="1"/>
</dbReference>
<dbReference type="Gene3D" id="1.10.10.10">
    <property type="entry name" value="Winged helix-like DNA-binding domain superfamily/Winged helix DNA-binding domain"/>
    <property type="match status" value="1"/>
</dbReference>
<accession>A0A6N1NI68</accession>
<dbReference type="InterPro" id="IPR003647">
    <property type="entry name" value="Intron_nuc_1_rpt"/>
</dbReference>
<dbReference type="InterPro" id="IPR010902">
    <property type="entry name" value="NUMOD4"/>
</dbReference>
<dbReference type="EMBL" id="MF405918">
    <property type="protein sequence ID" value="QKU34290.1"/>
    <property type="molecule type" value="Genomic_DNA"/>
</dbReference>
<dbReference type="RefSeq" id="YP_010780911.1">
    <property type="nucleotide sequence ID" value="NC_075038.1"/>
</dbReference>
<dbReference type="InterPro" id="IPR003615">
    <property type="entry name" value="HNH_nuc"/>
</dbReference>
<dbReference type="InterPro" id="IPR036388">
    <property type="entry name" value="WH-like_DNA-bd_sf"/>
</dbReference>
<dbReference type="Pfam" id="PF07453">
    <property type="entry name" value="NUMOD1"/>
    <property type="match status" value="1"/>
</dbReference>
<feature type="domain" description="Nuclease-associated modular DNA-binding 1" evidence="1">
    <location>
        <begin position="137"/>
        <end position="171"/>
    </location>
</feature>
<dbReference type="KEGG" id="vg:80517602"/>
<keyword evidence="4" id="KW-0255">Endonuclease</keyword>
<dbReference type="Pfam" id="PF07463">
    <property type="entry name" value="NUMOD4"/>
    <property type="match status" value="1"/>
</dbReference>
<dbReference type="GO" id="GO:0016788">
    <property type="term" value="F:hydrolase activity, acting on ester bonds"/>
    <property type="evidence" value="ECO:0007669"/>
    <property type="project" value="InterPro"/>
</dbReference>
<evidence type="ECO:0000259" key="3">
    <source>
        <dbReference type="Pfam" id="PF13392"/>
    </source>
</evidence>
<dbReference type="SUPFAM" id="SSF54060">
    <property type="entry name" value="His-Me finger endonucleases"/>
    <property type="match status" value="2"/>
</dbReference>
<reference evidence="4" key="1">
    <citation type="submission" date="2017-06" db="EMBL/GenBank/DDBJ databases">
        <authorList>
            <person name="Assis F.L."/>
            <person name="Abrahao J.S."/>
            <person name="Silva L."/>
            <person name="Khalil J.B."/>
            <person name="Rodrigues R."/>
            <person name="Silva L.S."/>
            <person name="Boratto P."/>
            <person name="Andrade M."/>
            <person name="Kroon E.G."/>
            <person name="Ribeiro B."/>
            <person name="Bergier I."/>
            <person name="Seligmann H."/>
            <person name="Ghigo E."/>
            <person name="Colson P."/>
            <person name="Levasseur A."/>
            <person name="Raoult D."/>
            <person name="Scola B.L."/>
        </authorList>
    </citation>
    <scope>NUCLEOTIDE SEQUENCE</scope>
    <source>
        <strain evidence="4">Deep ocean</strain>
    </source>
</reference>
<dbReference type="Gene3D" id="3.90.75.20">
    <property type="match status" value="2"/>
</dbReference>
<sequence length="307" mass="35509">MDNKFVREKIFKGFDKLLDFETKEIWKPIPSHLFQHKYLISNKGNIKNIKKGTLRIKNAKTGYCRIMMYHDKKLYAFPVHRLVAKVFVDNPDPVNNKCVNHIDGNKLNNVYWNLEWVSNATNAQHAVDTGLTKITKKGVAQYDLNGILIKIYESQVAAAKETGIDRRYINRVCKGNKKQTCGFVFKNITNDPNEKIINLKGFKQIKKFPNYWVNQSGEIYSTKTKKFKRTKVKNNGTVYIQLTKPHPKGGQDIIEIPVQNIVAKYFVKKPSNVKVNFITHKDGNKNNNCANNLEWCYMASVKHILEL</sequence>
<feature type="domain" description="NUMOD4" evidence="2">
    <location>
        <begin position="24"/>
        <end position="67"/>
    </location>
</feature>
<feature type="domain" description="HNH nuclease" evidence="3">
    <location>
        <begin position="79"/>
        <end position="123"/>
    </location>
</feature>
<evidence type="ECO:0000259" key="1">
    <source>
        <dbReference type="Pfam" id="PF07453"/>
    </source>
</evidence>
<dbReference type="GeneID" id="80517602"/>
<organism evidence="4">
    <name type="scientific">Tupanvirus deep ocean</name>
    <dbReference type="NCBI Taxonomy" id="2126984"/>
    <lineage>
        <taxon>Viruses</taxon>
        <taxon>Varidnaviria</taxon>
        <taxon>Bamfordvirae</taxon>
        <taxon>Nucleocytoviricota</taxon>
        <taxon>Megaviricetes</taxon>
        <taxon>Imitervirales</taxon>
        <taxon>Mimiviridae</taxon>
        <taxon>Megamimivirinae</taxon>
        <taxon>Tupanvirus</taxon>
        <taxon>Tupanvirus altamarinense</taxon>
    </lineage>
</organism>
<proteinExistence type="predicted"/>
<keyword evidence="4" id="KW-0378">Hydrolase</keyword>
<name>A0A6N1NI68_9VIRU</name>
<evidence type="ECO:0000313" key="4">
    <source>
        <dbReference type="EMBL" id="QKU34290.1"/>
    </source>
</evidence>
<dbReference type="SUPFAM" id="SSF64496">
    <property type="entry name" value="DNA-binding domain of intron-encoded endonucleases"/>
    <property type="match status" value="1"/>
</dbReference>
<dbReference type="GO" id="GO:0004519">
    <property type="term" value="F:endonuclease activity"/>
    <property type="evidence" value="ECO:0007669"/>
    <property type="project" value="UniProtKB-KW"/>
</dbReference>
<keyword evidence="4" id="KW-0540">Nuclease</keyword>
<dbReference type="InterPro" id="IPR010896">
    <property type="entry name" value="NUMOD1"/>
</dbReference>